<accession>A0A1S1YYH3</accession>
<gene>
    <name evidence="2" type="ORF">NH26_06590</name>
</gene>
<evidence type="ECO:0000256" key="1">
    <source>
        <dbReference type="SAM" id="Phobius"/>
    </source>
</evidence>
<dbReference type="OrthoDB" id="9906470at2"/>
<keyword evidence="1" id="KW-1133">Transmembrane helix</keyword>
<keyword evidence="3" id="KW-1185">Reference proteome</keyword>
<reference evidence="2 3" key="1">
    <citation type="journal article" date="2012" name="Int. J. Syst. Evol. Microbiol.">
        <title>Flammeovirga pacifica sp. nov., isolated from deep-sea sediment.</title>
        <authorList>
            <person name="Xu H."/>
            <person name="Fu Y."/>
            <person name="Yang N."/>
            <person name="Ding Z."/>
            <person name="Lai Q."/>
            <person name="Zeng R."/>
        </authorList>
    </citation>
    <scope>NUCLEOTIDE SEQUENCE [LARGE SCALE GENOMIC DNA]</scope>
    <source>
        <strain evidence="3">DSM 24597 / LMG 26175 / WPAGA1</strain>
    </source>
</reference>
<name>A0A1S1YYH3_FLAPC</name>
<evidence type="ECO:0000313" key="2">
    <source>
        <dbReference type="EMBL" id="OHX66040.1"/>
    </source>
</evidence>
<feature type="transmembrane region" description="Helical" evidence="1">
    <location>
        <begin position="50"/>
        <end position="70"/>
    </location>
</feature>
<dbReference type="EMBL" id="JRYR02000001">
    <property type="protein sequence ID" value="OHX66040.1"/>
    <property type="molecule type" value="Genomic_DNA"/>
</dbReference>
<protein>
    <submittedName>
        <fullName evidence="2">Uncharacterized protein</fullName>
    </submittedName>
</protein>
<keyword evidence="1" id="KW-0472">Membrane</keyword>
<evidence type="ECO:0000313" key="3">
    <source>
        <dbReference type="Proteomes" id="UP000179797"/>
    </source>
</evidence>
<dbReference type="AlphaFoldDB" id="A0A1S1YYH3"/>
<comment type="caution">
    <text evidence="2">The sequence shown here is derived from an EMBL/GenBank/DDBJ whole genome shotgun (WGS) entry which is preliminary data.</text>
</comment>
<dbReference type="Proteomes" id="UP000179797">
    <property type="component" value="Unassembled WGS sequence"/>
</dbReference>
<feature type="transmembrane region" description="Helical" evidence="1">
    <location>
        <begin position="76"/>
        <end position="94"/>
    </location>
</feature>
<proteinExistence type="predicted"/>
<organism evidence="2 3">
    <name type="scientific">Flammeovirga pacifica</name>
    <dbReference type="NCBI Taxonomy" id="915059"/>
    <lineage>
        <taxon>Bacteria</taxon>
        <taxon>Pseudomonadati</taxon>
        <taxon>Bacteroidota</taxon>
        <taxon>Cytophagia</taxon>
        <taxon>Cytophagales</taxon>
        <taxon>Flammeovirgaceae</taxon>
        <taxon>Flammeovirga</taxon>
    </lineage>
</organism>
<sequence>MMNNDENLKKVLNKKQAPTLSDDFEQIVMQKIHKKAALDKQNIHSLKWMLIYFFCGLFLGVFFVFNHFNLLSTNQLGAVLAVAIIICSALIFIIEKVAKLILYQKGKINIKEL</sequence>
<keyword evidence="1" id="KW-0812">Transmembrane</keyword>
<dbReference type="STRING" id="915059.NH26_06590"/>